<evidence type="ECO:0000256" key="7">
    <source>
        <dbReference type="ARBA" id="ARBA00022840"/>
    </source>
</evidence>
<dbReference type="InParanoid" id="A0A1X7SLP7"/>
<dbReference type="EC" id="4.6.1.1" evidence="3"/>
<evidence type="ECO:0000256" key="10">
    <source>
        <dbReference type="ARBA" id="ARBA00023136"/>
    </source>
</evidence>
<dbReference type="GO" id="GO:0009190">
    <property type="term" value="P:cyclic nucleotide biosynthetic process"/>
    <property type="evidence" value="ECO:0007669"/>
    <property type="project" value="InterPro"/>
</dbReference>
<dbReference type="GO" id="GO:0005524">
    <property type="term" value="F:ATP binding"/>
    <property type="evidence" value="ECO:0007669"/>
    <property type="project" value="UniProtKB-KW"/>
</dbReference>
<organism evidence="13">
    <name type="scientific">Amphimedon queenslandica</name>
    <name type="common">Sponge</name>
    <dbReference type="NCBI Taxonomy" id="400682"/>
    <lineage>
        <taxon>Eukaryota</taxon>
        <taxon>Metazoa</taxon>
        <taxon>Porifera</taxon>
        <taxon>Demospongiae</taxon>
        <taxon>Heteroscleromorpha</taxon>
        <taxon>Haplosclerida</taxon>
        <taxon>Niphatidae</taxon>
        <taxon>Amphimedon</taxon>
    </lineage>
</organism>
<dbReference type="GO" id="GO:0005886">
    <property type="term" value="C:plasma membrane"/>
    <property type="evidence" value="ECO:0007669"/>
    <property type="project" value="TreeGrafter"/>
</dbReference>
<dbReference type="GO" id="GO:0004016">
    <property type="term" value="F:adenylate cyclase activity"/>
    <property type="evidence" value="ECO:0007669"/>
    <property type="project" value="UniProtKB-EC"/>
</dbReference>
<dbReference type="OrthoDB" id="10261550at2759"/>
<dbReference type="eggNOG" id="KOG3619">
    <property type="taxonomic scope" value="Eukaryota"/>
</dbReference>
<dbReference type="InterPro" id="IPR001054">
    <property type="entry name" value="A/G_cyclase"/>
</dbReference>
<dbReference type="Gene3D" id="3.30.70.1230">
    <property type="entry name" value="Nucleotide cyclase"/>
    <property type="match status" value="1"/>
</dbReference>
<evidence type="ECO:0000259" key="12">
    <source>
        <dbReference type="PROSITE" id="PS50125"/>
    </source>
</evidence>
<accession>A0A1X7SLP7</accession>
<keyword evidence="6" id="KW-0547">Nucleotide-binding</keyword>
<proteinExistence type="predicted"/>
<evidence type="ECO:0000256" key="4">
    <source>
        <dbReference type="ARBA" id="ARBA00022692"/>
    </source>
</evidence>
<evidence type="ECO:0000256" key="2">
    <source>
        <dbReference type="ARBA" id="ARBA00004141"/>
    </source>
</evidence>
<dbReference type="EnsemblMetazoa" id="Aqu2.1.03057_001">
    <property type="protein sequence ID" value="Aqu2.1.03057_001"/>
    <property type="gene ID" value="Aqu2.1.03057"/>
</dbReference>
<comment type="catalytic activity">
    <reaction evidence="1">
        <text>ATP = 3',5'-cyclic AMP + diphosphate</text>
        <dbReference type="Rhea" id="RHEA:15389"/>
        <dbReference type="ChEBI" id="CHEBI:30616"/>
        <dbReference type="ChEBI" id="CHEBI:33019"/>
        <dbReference type="ChEBI" id="CHEBI:58165"/>
        <dbReference type="EC" id="4.6.1.1"/>
    </reaction>
</comment>
<dbReference type="PANTHER" id="PTHR45627:SF12">
    <property type="entry name" value="ADENYLATE CYCLASE TYPE 2"/>
    <property type="match status" value="1"/>
</dbReference>
<keyword evidence="5" id="KW-0479">Metal-binding</keyword>
<evidence type="ECO:0000313" key="13">
    <source>
        <dbReference type="EnsemblMetazoa" id="Aqu2.1.03057_001"/>
    </source>
</evidence>
<protein>
    <recommendedName>
        <fullName evidence="3">adenylate cyclase</fullName>
        <ecNumber evidence="3">4.6.1.1</ecNumber>
    </recommendedName>
</protein>
<keyword evidence="4" id="KW-0812">Transmembrane</keyword>
<dbReference type="SUPFAM" id="SSF55073">
    <property type="entry name" value="Nucleotide cyclase"/>
    <property type="match status" value="1"/>
</dbReference>
<name>A0A1X7SLP7_AMPQE</name>
<comment type="subcellular location">
    <subcellularLocation>
        <location evidence="2">Membrane</location>
        <topology evidence="2">Multi-pass membrane protein</topology>
    </subcellularLocation>
</comment>
<evidence type="ECO:0000256" key="9">
    <source>
        <dbReference type="ARBA" id="ARBA00022989"/>
    </source>
</evidence>
<dbReference type="PROSITE" id="PS50125">
    <property type="entry name" value="GUANYLATE_CYCLASE_2"/>
    <property type="match status" value="1"/>
</dbReference>
<dbReference type="STRING" id="400682.A0A1X7SLP7"/>
<evidence type="ECO:0000256" key="1">
    <source>
        <dbReference type="ARBA" id="ARBA00001593"/>
    </source>
</evidence>
<dbReference type="GO" id="GO:0035556">
    <property type="term" value="P:intracellular signal transduction"/>
    <property type="evidence" value="ECO:0007669"/>
    <property type="project" value="InterPro"/>
</dbReference>
<dbReference type="GO" id="GO:0046872">
    <property type="term" value="F:metal ion binding"/>
    <property type="evidence" value="ECO:0007669"/>
    <property type="project" value="UniProtKB-KW"/>
</dbReference>
<evidence type="ECO:0000256" key="3">
    <source>
        <dbReference type="ARBA" id="ARBA00012201"/>
    </source>
</evidence>
<dbReference type="AlphaFoldDB" id="A0A1X7SLP7"/>
<keyword evidence="7" id="KW-0067">ATP-binding</keyword>
<feature type="domain" description="Guanylate cyclase" evidence="12">
    <location>
        <begin position="1"/>
        <end position="110"/>
    </location>
</feature>
<evidence type="ECO:0000256" key="8">
    <source>
        <dbReference type="ARBA" id="ARBA00022842"/>
    </source>
</evidence>
<evidence type="ECO:0000256" key="11">
    <source>
        <dbReference type="ARBA" id="ARBA00023239"/>
    </source>
</evidence>
<keyword evidence="11" id="KW-0456">Lyase</keyword>
<dbReference type="Pfam" id="PF00211">
    <property type="entry name" value="Guanylate_cyc"/>
    <property type="match status" value="1"/>
</dbReference>
<evidence type="ECO:0000256" key="5">
    <source>
        <dbReference type="ARBA" id="ARBA00022723"/>
    </source>
</evidence>
<dbReference type="InterPro" id="IPR029787">
    <property type="entry name" value="Nucleotide_cyclase"/>
</dbReference>
<reference evidence="13" key="1">
    <citation type="submission" date="2017-05" db="UniProtKB">
        <authorList>
            <consortium name="EnsemblMetazoa"/>
        </authorList>
    </citation>
    <scope>IDENTIFICATION</scope>
</reference>
<evidence type="ECO:0000256" key="6">
    <source>
        <dbReference type="ARBA" id="ARBA00022741"/>
    </source>
</evidence>
<dbReference type="GO" id="GO:0007189">
    <property type="term" value="P:adenylate cyclase-activating G protein-coupled receptor signaling pathway"/>
    <property type="evidence" value="ECO:0007669"/>
    <property type="project" value="TreeGrafter"/>
</dbReference>
<dbReference type="PANTHER" id="PTHR45627">
    <property type="entry name" value="ADENYLATE CYCLASE TYPE 1"/>
    <property type="match status" value="1"/>
</dbReference>
<keyword evidence="9" id="KW-1133">Transmembrane helix</keyword>
<keyword evidence="8" id="KW-0460">Magnesium</keyword>
<keyword evidence="10" id="KW-0472">Membrane</keyword>
<sequence>MFASIPSFWDFYSESSINDDGKECLRLLNEIISDFDEVLNKPKFSSVEKIKTIGSTYMAATGLNQRKVDTNNKTSKNHPVVHLCLFAVELIKKLDLINKHSFNDFQLRIGERVHTL</sequence>